<dbReference type="AlphaFoldDB" id="A0AB34J3D1"/>
<comment type="caution">
    <text evidence="3">The sequence shown here is derived from an EMBL/GenBank/DDBJ whole genome shotgun (WGS) entry which is preliminary data.</text>
</comment>
<feature type="transmembrane region" description="Helical" evidence="2">
    <location>
        <begin position="250"/>
        <end position="267"/>
    </location>
</feature>
<evidence type="ECO:0000313" key="3">
    <source>
        <dbReference type="EMBL" id="KAL1511819.1"/>
    </source>
</evidence>
<gene>
    <name evidence="3" type="ORF">AB1Y20_005105</name>
</gene>
<feature type="transmembrane region" description="Helical" evidence="2">
    <location>
        <begin position="149"/>
        <end position="167"/>
    </location>
</feature>
<dbReference type="Pfam" id="PF04657">
    <property type="entry name" value="DMT_YdcZ"/>
    <property type="match status" value="2"/>
</dbReference>
<dbReference type="GO" id="GO:0005886">
    <property type="term" value="C:plasma membrane"/>
    <property type="evidence" value="ECO:0007669"/>
    <property type="project" value="TreeGrafter"/>
</dbReference>
<feature type="transmembrane region" description="Helical" evidence="2">
    <location>
        <begin position="118"/>
        <end position="137"/>
    </location>
</feature>
<evidence type="ECO:0000256" key="2">
    <source>
        <dbReference type="SAM" id="Phobius"/>
    </source>
</evidence>
<organism evidence="3 4">
    <name type="scientific">Prymnesium parvum</name>
    <name type="common">Toxic golden alga</name>
    <dbReference type="NCBI Taxonomy" id="97485"/>
    <lineage>
        <taxon>Eukaryota</taxon>
        <taxon>Haptista</taxon>
        <taxon>Haptophyta</taxon>
        <taxon>Prymnesiophyceae</taxon>
        <taxon>Prymnesiales</taxon>
        <taxon>Prymnesiaceae</taxon>
        <taxon>Prymnesium</taxon>
    </lineage>
</organism>
<dbReference type="PANTHER" id="PTHR34821:SF2">
    <property type="entry name" value="INNER MEMBRANE PROTEIN YDCZ"/>
    <property type="match status" value="1"/>
</dbReference>
<evidence type="ECO:0000256" key="1">
    <source>
        <dbReference type="SAM" id="MobiDB-lite"/>
    </source>
</evidence>
<feature type="transmembrane region" description="Helical" evidence="2">
    <location>
        <begin position="52"/>
        <end position="72"/>
    </location>
</feature>
<feature type="compositionally biased region" description="Polar residues" evidence="1">
    <location>
        <begin position="345"/>
        <end position="354"/>
    </location>
</feature>
<keyword evidence="4" id="KW-1185">Reference proteome</keyword>
<keyword evidence="2" id="KW-0812">Transmembrane</keyword>
<feature type="transmembrane region" description="Helical" evidence="2">
    <location>
        <begin position="179"/>
        <end position="202"/>
    </location>
</feature>
<keyword evidence="2" id="KW-0472">Membrane</keyword>
<protein>
    <recommendedName>
        <fullName evidence="5">EamA domain-containing protein</fullName>
    </recommendedName>
</protein>
<proteinExistence type="predicted"/>
<feature type="region of interest" description="Disordered" evidence="1">
    <location>
        <begin position="334"/>
        <end position="354"/>
    </location>
</feature>
<name>A0AB34J3D1_PRYPA</name>
<evidence type="ECO:0000313" key="4">
    <source>
        <dbReference type="Proteomes" id="UP001515480"/>
    </source>
</evidence>
<feature type="transmembrane region" description="Helical" evidence="2">
    <location>
        <begin position="274"/>
        <end position="292"/>
    </location>
</feature>
<dbReference type="PROSITE" id="PS51257">
    <property type="entry name" value="PROKAR_LIPOPROTEIN"/>
    <property type="match status" value="1"/>
</dbReference>
<feature type="transmembrane region" description="Helical" evidence="2">
    <location>
        <begin position="92"/>
        <end position="112"/>
    </location>
</feature>
<reference evidence="3 4" key="1">
    <citation type="journal article" date="2024" name="Science">
        <title>Giant polyketide synthase enzymes in the biosynthesis of giant marine polyether toxins.</title>
        <authorList>
            <person name="Fallon T.R."/>
            <person name="Shende V.V."/>
            <person name="Wierzbicki I.H."/>
            <person name="Pendleton A.L."/>
            <person name="Watervoot N.F."/>
            <person name="Auber R.P."/>
            <person name="Gonzalez D.J."/>
            <person name="Wisecaver J.H."/>
            <person name="Moore B.S."/>
        </authorList>
    </citation>
    <scope>NUCLEOTIDE SEQUENCE [LARGE SCALE GENOMIC DNA]</scope>
    <source>
        <strain evidence="3 4">12B1</strain>
    </source>
</reference>
<keyword evidence="2" id="KW-1133">Transmembrane helix</keyword>
<feature type="transmembrane region" description="Helical" evidence="2">
    <location>
        <begin position="307"/>
        <end position="325"/>
    </location>
</feature>
<sequence length="354" mass="37352">MPTGRCALRREGGRSIQLSSVIAALLGCAAGVLLVVQNGVNTNLRREALGGSAFATGSVSFAVAFCTMSFVICGHSQLPGVRRDWSFRRAPLYSYLGGVIGPIYVISAVYLVELLSFATFQLCAILGQVIASLLMDWTGFLGLQKRSPTLVRLAASLALAGGTALTIDGVGEGFDDEPWWALTLSILAAICAGAVLPIQAAINAVLQRHLHTPFRVVAVSMFVGALILSFITLITVAIDDLPYVRPGQPWMWVGGLCGAFLVTSNVIGVPRIGAAAYSAIFVASQLMTAFIFDSVGAMNFDVVELSAQRVTGVCLAIVAAVVYQVQPKLSRQAPPRERDVAIEANETSQTTSSA</sequence>
<dbReference type="PANTHER" id="PTHR34821">
    <property type="entry name" value="INNER MEMBRANE PROTEIN YDCZ"/>
    <property type="match status" value="1"/>
</dbReference>
<evidence type="ECO:0008006" key="5">
    <source>
        <dbReference type="Google" id="ProtNLM"/>
    </source>
</evidence>
<dbReference type="EMBL" id="JBGBPQ010000013">
    <property type="protein sequence ID" value="KAL1511819.1"/>
    <property type="molecule type" value="Genomic_DNA"/>
</dbReference>
<accession>A0AB34J3D1</accession>
<feature type="transmembrane region" description="Helical" evidence="2">
    <location>
        <begin position="214"/>
        <end position="238"/>
    </location>
</feature>
<feature type="transmembrane region" description="Helical" evidence="2">
    <location>
        <begin position="21"/>
        <end position="40"/>
    </location>
</feature>
<dbReference type="Proteomes" id="UP001515480">
    <property type="component" value="Unassembled WGS sequence"/>
</dbReference>
<dbReference type="InterPro" id="IPR006750">
    <property type="entry name" value="YdcZ"/>
</dbReference>